<dbReference type="InterPro" id="IPR020449">
    <property type="entry name" value="Tscrpt_reg_AraC-type_HTH"/>
</dbReference>
<gene>
    <name evidence="5" type="ORF">GCM10008908_20970</name>
</gene>
<keyword evidence="6" id="KW-1185">Reference proteome</keyword>
<keyword evidence="1" id="KW-0805">Transcription regulation</keyword>
<dbReference type="PROSITE" id="PS00041">
    <property type="entry name" value="HTH_ARAC_FAMILY_1"/>
    <property type="match status" value="1"/>
</dbReference>
<proteinExistence type="predicted"/>
<dbReference type="Gene3D" id="2.60.120.280">
    <property type="entry name" value="Regulatory protein AraC"/>
    <property type="match status" value="1"/>
</dbReference>
<dbReference type="PRINTS" id="PR00032">
    <property type="entry name" value="HTHARAC"/>
</dbReference>
<evidence type="ECO:0000313" key="5">
    <source>
        <dbReference type="EMBL" id="GAA0773195.1"/>
    </source>
</evidence>
<dbReference type="EMBL" id="BAAACI010000006">
    <property type="protein sequence ID" value="GAA0773195.1"/>
    <property type="molecule type" value="Genomic_DNA"/>
</dbReference>
<evidence type="ECO:0000313" key="6">
    <source>
        <dbReference type="Proteomes" id="UP001501047"/>
    </source>
</evidence>
<dbReference type="CDD" id="cd06986">
    <property type="entry name" value="cupin_MmsR-like_N"/>
    <property type="match status" value="1"/>
</dbReference>
<dbReference type="PANTHER" id="PTHR43280">
    <property type="entry name" value="ARAC-FAMILY TRANSCRIPTIONAL REGULATOR"/>
    <property type="match status" value="1"/>
</dbReference>
<dbReference type="Proteomes" id="UP001501047">
    <property type="component" value="Unassembled WGS sequence"/>
</dbReference>
<evidence type="ECO:0000259" key="4">
    <source>
        <dbReference type="PROSITE" id="PS01124"/>
    </source>
</evidence>
<evidence type="ECO:0000256" key="1">
    <source>
        <dbReference type="ARBA" id="ARBA00023015"/>
    </source>
</evidence>
<dbReference type="InterPro" id="IPR037923">
    <property type="entry name" value="HTH-like"/>
</dbReference>
<dbReference type="InterPro" id="IPR003313">
    <property type="entry name" value="AraC-bd"/>
</dbReference>
<dbReference type="InterPro" id="IPR018062">
    <property type="entry name" value="HTH_AraC-typ_CS"/>
</dbReference>
<dbReference type="InterPro" id="IPR018060">
    <property type="entry name" value="HTH_AraC"/>
</dbReference>
<dbReference type="PROSITE" id="PS01124">
    <property type="entry name" value="HTH_ARAC_FAMILY_2"/>
    <property type="match status" value="1"/>
</dbReference>
<reference evidence="5 6" key="1">
    <citation type="journal article" date="2019" name="Int. J. Syst. Evol. Microbiol.">
        <title>The Global Catalogue of Microorganisms (GCM) 10K type strain sequencing project: providing services to taxonomists for standard genome sequencing and annotation.</title>
        <authorList>
            <consortium name="The Broad Institute Genomics Platform"/>
            <consortium name="The Broad Institute Genome Sequencing Center for Infectious Disease"/>
            <person name="Wu L."/>
            <person name="Ma J."/>
        </authorList>
    </citation>
    <scope>NUCLEOTIDE SEQUENCE [LARGE SCALE GENOMIC DNA]</scope>
    <source>
        <strain evidence="5 6">JCM 1417</strain>
    </source>
</reference>
<dbReference type="SMART" id="SM00342">
    <property type="entry name" value="HTH_ARAC"/>
    <property type="match status" value="1"/>
</dbReference>
<dbReference type="InterPro" id="IPR009057">
    <property type="entry name" value="Homeodomain-like_sf"/>
</dbReference>
<evidence type="ECO:0000256" key="3">
    <source>
        <dbReference type="ARBA" id="ARBA00023163"/>
    </source>
</evidence>
<name>A0ABN1KQP0_CLOSU</name>
<dbReference type="Gene3D" id="1.10.10.60">
    <property type="entry name" value="Homeodomain-like"/>
    <property type="match status" value="2"/>
</dbReference>
<dbReference type="Pfam" id="PF02311">
    <property type="entry name" value="AraC_binding"/>
    <property type="match status" value="1"/>
</dbReference>
<dbReference type="Pfam" id="PF12833">
    <property type="entry name" value="HTH_18"/>
    <property type="match status" value="1"/>
</dbReference>
<protein>
    <submittedName>
        <fullName evidence="5">AraC family transcriptional regulator</fullName>
    </submittedName>
</protein>
<keyword evidence="3" id="KW-0804">Transcription</keyword>
<comment type="caution">
    <text evidence="5">The sequence shown here is derived from an EMBL/GenBank/DDBJ whole genome shotgun (WGS) entry which is preliminary data.</text>
</comment>
<dbReference type="SUPFAM" id="SSF51215">
    <property type="entry name" value="Regulatory protein AraC"/>
    <property type="match status" value="1"/>
</dbReference>
<organism evidence="5 6">
    <name type="scientific">Clostridium subterminale</name>
    <dbReference type="NCBI Taxonomy" id="1550"/>
    <lineage>
        <taxon>Bacteria</taxon>
        <taxon>Bacillati</taxon>
        <taxon>Bacillota</taxon>
        <taxon>Clostridia</taxon>
        <taxon>Eubacteriales</taxon>
        <taxon>Clostridiaceae</taxon>
        <taxon>Clostridium</taxon>
    </lineage>
</organism>
<feature type="domain" description="HTH araC/xylS-type" evidence="4">
    <location>
        <begin position="182"/>
        <end position="280"/>
    </location>
</feature>
<keyword evidence="2" id="KW-0238">DNA-binding</keyword>
<dbReference type="SUPFAM" id="SSF46689">
    <property type="entry name" value="Homeodomain-like"/>
    <property type="match status" value="2"/>
</dbReference>
<sequence>MVNSIEYAEYEEYAEYIINSPLYVNSSLTLLLCGWENCHPGHRFGPAIRPHYLFHYILRGKGKFYAGDRCYCLTEKQGFLIFPGESTYYVADDEDPWDYCWVAFDGYEVKSILNHCNLSKENPIFTDNCDGIVKQELMKLVQLFESAQFNEYDVIGHLYLVFSKMQQEKKEQTKVCDKNYSDRAIEFIRLNYSYDIKIEDIAKNIGIHRTYLYKIFVKVYNVSPQQYLIQFRLHVACKLLESSNISITEVSYSCGFKDTPAFYKHFKCYYGITPTAYRNKYVWRLGVQSE</sequence>
<evidence type="ECO:0000256" key="2">
    <source>
        <dbReference type="ARBA" id="ARBA00023125"/>
    </source>
</evidence>
<accession>A0ABN1KQP0</accession>
<dbReference type="PANTHER" id="PTHR43280:SF30">
    <property type="entry name" value="MMSAB OPERON REGULATORY PROTEIN"/>
    <property type="match status" value="1"/>
</dbReference>